<keyword evidence="5" id="KW-0472">Membrane</keyword>
<dbReference type="PRINTS" id="PR00721">
    <property type="entry name" value="STOMATIN"/>
</dbReference>
<feature type="domain" description="Band 7" evidence="6">
    <location>
        <begin position="17"/>
        <end position="175"/>
    </location>
</feature>
<dbReference type="FunFam" id="3.30.479.30:FF:000004">
    <property type="entry name" value="Putative membrane protease family, stomatin"/>
    <property type="match status" value="1"/>
</dbReference>
<gene>
    <name evidence="7" type="ORF">ANBU17_26700</name>
</gene>
<reference evidence="7" key="1">
    <citation type="submission" date="2020-06" db="EMBL/GenBank/DDBJ databases">
        <title>Characterization of fructooligosaccharide metabolism and fructooligosaccharide-degrading enzymes in human commensal butyrate producers.</title>
        <authorList>
            <person name="Tanno H."/>
            <person name="Fujii T."/>
            <person name="Hirano K."/>
            <person name="Maeno S."/>
            <person name="Tonozuka T."/>
            <person name="Sakamoto M."/>
            <person name="Ohkuma M."/>
            <person name="Tochio T."/>
            <person name="Endo A."/>
        </authorList>
    </citation>
    <scope>NUCLEOTIDE SEQUENCE</scope>
    <source>
        <strain evidence="7">JCM 17466</strain>
    </source>
</reference>
<dbReference type="InterPro" id="IPR050710">
    <property type="entry name" value="Band7/mec-2_domain"/>
</dbReference>
<dbReference type="PANTHER" id="PTHR43327:SF10">
    <property type="entry name" value="STOMATIN-LIKE PROTEIN 2, MITOCHONDRIAL"/>
    <property type="match status" value="1"/>
</dbReference>
<comment type="subcellular location">
    <subcellularLocation>
        <location evidence="1">Membrane</location>
        <topology evidence="1">Single-pass membrane protein</topology>
    </subcellularLocation>
</comment>
<proteinExistence type="inferred from homology"/>
<dbReference type="InterPro" id="IPR001107">
    <property type="entry name" value="Band_7"/>
</dbReference>
<evidence type="ECO:0000313" key="7">
    <source>
        <dbReference type="EMBL" id="GFO86323.1"/>
    </source>
</evidence>
<dbReference type="Proteomes" id="UP000613208">
    <property type="component" value="Unassembled WGS sequence"/>
</dbReference>
<evidence type="ECO:0000256" key="2">
    <source>
        <dbReference type="ARBA" id="ARBA00008164"/>
    </source>
</evidence>
<evidence type="ECO:0000256" key="4">
    <source>
        <dbReference type="ARBA" id="ARBA00022989"/>
    </source>
</evidence>
<dbReference type="InterPro" id="IPR001972">
    <property type="entry name" value="Stomatin_HflK_fam"/>
</dbReference>
<dbReference type="PANTHER" id="PTHR43327">
    <property type="entry name" value="STOMATIN-LIKE PROTEIN 2, MITOCHONDRIAL"/>
    <property type="match status" value="1"/>
</dbReference>
<dbReference type="CDD" id="cd08829">
    <property type="entry name" value="SPFH_paraslipin"/>
    <property type="match status" value="1"/>
</dbReference>
<dbReference type="GO" id="GO:0098552">
    <property type="term" value="C:side of membrane"/>
    <property type="evidence" value="ECO:0007669"/>
    <property type="project" value="UniProtKB-ARBA"/>
</dbReference>
<keyword evidence="8" id="KW-1185">Reference proteome</keyword>
<dbReference type="SMART" id="SM00244">
    <property type="entry name" value="PHB"/>
    <property type="match status" value="1"/>
</dbReference>
<dbReference type="EMBL" id="BLYI01000062">
    <property type="protein sequence ID" value="GFO86323.1"/>
    <property type="molecule type" value="Genomic_DNA"/>
</dbReference>
<evidence type="ECO:0000256" key="5">
    <source>
        <dbReference type="ARBA" id="ARBA00023136"/>
    </source>
</evidence>
<accession>A0A916Q8J5</accession>
<dbReference type="RefSeq" id="WP_201311978.1">
    <property type="nucleotide sequence ID" value="NZ_BLYI01000062.1"/>
</dbReference>
<keyword evidence="3" id="KW-0812">Transmembrane</keyword>
<evidence type="ECO:0000313" key="8">
    <source>
        <dbReference type="Proteomes" id="UP000613208"/>
    </source>
</evidence>
<evidence type="ECO:0000256" key="1">
    <source>
        <dbReference type="ARBA" id="ARBA00004167"/>
    </source>
</evidence>
<dbReference type="AlphaFoldDB" id="A0A916Q8J5"/>
<keyword evidence="4" id="KW-1133">Transmembrane helix</keyword>
<dbReference type="InterPro" id="IPR018080">
    <property type="entry name" value="Band_7/stomatin-like_CS"/>
</dbReference>
<sequence length="309" mass="34194">MILLIIFIILAVVIILSTVRIVPQAYAYVVERLGAYKETWSVGLHIKIPFFDKVARKVNLKEQVVDFPPQPVITKDNVTMQIDTVVYFQITDPKLYSYGVENPIMAIENLTATTLRNVIGDLELDETLTSRETINTQMRATLDEATDPWGIKVNRVELKNIIPPAAIQDAMEKQMKAERERREAILIAEGEKKSAILRAEGHKESVVLEAEGEKESAILRAEAKKEATIREAEGQAEAIRTVQKANAQGIEFIKSAGADDAVIQLKSLEAFAKAADGKATKIIIPSEIQSLAGMVKSVTEIGQNEEINV</sequence>
<dbReference type="InterPro" id="IPR036013">
    <property type="entry name" value="Band_7/SPFH_dom_sf"/>
</dbReference>
<dbReference type="GO" id="GO:0005886">
    <property type="term" value="C:plasma membrane"/>
    <property type="evidence" value="ECO:0007669"/>
    <property type="project" value="UniProtKB-ARBA"/>
</dbReference>
<comment type="similarity">
    <text evidence="2">Belongs to the band 7/mec-2 family.</text>
</comment>
<dbReference type="SUPFAM" id="SSF117892">
    <property type="entry name" value="Band 7/SPFH domain"/>
    <property type="match status" value="1"/>
</dbReference>
<evidence type="ECO:0000256" key="3">
    <source>
        <dbReference type="ARBA" id="ARBA00022692"/>
    </source>
</evidence>
<dbReference type="Pfam" id="PF01145">
    <property type="entry name" value="Band_7"/>
    <property type="match status" value="1"/>
</dbReference>
<comment type="caution">
    <text evidence="7">The sequence shown here is derived from an EMBL/GenBank/DDBJ whole genome shotgun (WGS) entry which is preliminary data.</text>
</comment>
<protein>
    <submittedName>
        <fullName evidence="7">Peptidase</fullName>
    </submittedName>
</protein>
<organism evidence="7 8">
    <name type="scientific">Anaerostipes butyraticus</name>
    <dbReference type="NCBI Taxonomy" id="645466"/>
    <lineage>
        <taxon>Bacteria</taxon>
        <taxon>Bacillati</taxon>
        <taxon>Bacillota</taxon>
        <taxon>Clostridia</taxon>
        <taxon>Lachnospirales</taxon>
        <taxon>Lachnospiraceae</taxon>
        <taxon>Anaerostipes</taxon>
    </lineage>
</organism>
<dbReference type="Gene3D" id="3.30.479.30">
    <property type="entry name" value="Band 7 domain"/>
    <property type="match status" value="1"/>
</dbReference>
<evidence type="ECO:0000259" key="6">
    <source>
        <dbReference type="SMART" id="SM00244"/>
    </source>
</evidence>
<name>A0A916Q8J5_9FIRM</name>
<dbReference type="PROSITE" id="PS01270">
    <property type="entry name" value="BAND_7"/>
    <property type="match status" value="1"/>
</dbReference>